<reference evidence="1 2" key="1">
    <citation type="journal article" date="2020" name="ISME J.">
        <title>Enrichment and physiological characterization of a novel comammox Nitrospira indicates ammonium inhibition of complete nitrification.</title>
        <authorList>
            <person name="Sakoula D."/>
            <person name="Koch H."/>
            <person name="Frank J."/>
            <person name="Jetten M.S.M."/>
            <person name="van Kessel M.A.H.J."/>
            <person name="Lucker S."/>
        </authorList>
    </citation>
    <scope>NUCLEOTIDE SEQUENCE [LARGE SCALE GENOMIC DNA]</scope>
    <source>
        <strain evidence="1">Comreactor17</strain>
    </source>
</reference>
<proteinExistence type="predicted"/>
<dbReference type="AlphaFoldDB" id="A0A7S8IYP9"/>
<dbReference type="InterPro" id="IPR036388">
    <property type="entry name" value="WH-like_DNA-bd_sf"/>
</dbReference>
<name>A0A7S8IYP9_9BACT</name>
<dbReference type="InterPro" id="IPR036390">
    <property type="entry name" value="WH_DNA-bd_sf"/>
</dbReference>
<dbReference type="SUPFAM" id="SSF46785">
    <property type="entry name" value="Winged helix' DNA-binding domain"/>
    <property type="match status" value="1"/>
</dbReference>
<gene>
    <name evidence="1" type="ORF">Nkreftii_001180</name>
</gene>
<organism evidence="1 2">
    <name type="scientific">Candidatus Nitrospira kreftii</name>
    <dbReference type="NCBI Taxonomy" id="2652173"/>
    <lineage>
        <taxon>Bacteria</taxon>
        <taxon>Pseudomonadati</taxon>
        <taxon>Nitrospirota</taxon>
        <taxon>Nitrospiria</taxon>
        <taxon>Nitrospirales</taxon>
        <taxon>Nitrospiraceae</taxon>
        <taxon>Nitrospira</taxon>
    </lineage>
</organism>
<evidence type="ECO:0000313" key="2">
    <source>
        <dbReference type="Proteomes" id="UP000593737"/>
    </source>
</evidence>
<dbReference type="Gene3D" id="1.10.10.10">
    <property type="entry name" value="Winged helix-like DNA-binding domain superfamily/Winged helix DNA-binding domain"/>
    <property type="match status" value="1"/>
</dbReference>
<evidence type="ECO:0000313" key="1">
    <source>
        <dbReference type="EMBL" id="QPD03406.1"/>
    </source>
</evidence>
<dbReference type="Proteomes" id="UP000593737">
    <property type="component" value="Chromosome"/>
</dbReference>
<dbReference type="EMBL" id="CP047423">
    <property type="protein sequence ID" value="QPD03406.1"/>
    <property type="molecule type" value="Genomic_DNA"/>
</dbReference>
<evidence type="ECO:0008006" key="3">
    <source>
        <dbReference type="Google" id="ProtNLM"/>
    </source>
</evidence>
<dbReference type="KEGG" id="nkf:Nkreftii_001180"/>
<accession>A0A7S8IYP9</accession>
<protein>
    <recommendedName>
        <fullName evidence="3">MarR family transcriptional regulator</fullName>
    </recommendedName>
</protein>
<sequence>MNELSDYLVMDRSTLGHNLRPLLRRNLVVLRPGAADGRIRRVRLAAKGAEKFAEAKRFWRKAQVSYENAVGKSVAVPLRNALHDLTRLDAE</sequence>